<gene>
    <name evidence="2" type="ORF">J3R73_000562</name>
</gene>
<sequence length="226" mass="25620">MSFGMSLSEWNGVPRPERVVLEGRYARLEPLDAARHGDDLFASAVEEGAESRFRYLFEAAPASREAFTAWLEKAASGNDPLFFATIDKRTGRAEGRQALMRIDPVHGVIEIGSILWGPAIARSRVATETLYLFARHVFETLGYRRFEWKCNALNEPSKRAAERFGFTFEGVFRQHMVAKGENRDTAWFAMIDADWPRLKAGYEAWLDPANFDADGRQRSKLHFAAP</sequence>
<feature type="domain" description="N-acetyltransferase" evidence="1">
    <location>
        <begin position="39"/>
        <end position="184"/>
    </location>
</feature>
<dbReference type="Gene3D" id="3.40.630.30">
    <property type="match status" value="1"/>
</dbReference>
<dbReference type="InterPro" id="IPR016181">
    <property type="entry name" value="Acyl_CoA_acyltransferase"/>
</dbReference>
<dbReference type="Pfam" id="PF13302">
    <property type="entry name" value="Acetyltransf_3"/>
    <property type="match status" value="1"/>
</dbReference>
<dbReference type="PROSITE" id="PS51186">
    <property type="entry name" value="GNAT"/>
    <property type="match status" value="1"/>
</dbReference>
<dbReference type="PANTHER" id="PTHR43441:SF2">
    <property type="entry name" value="FAMILY ACETYLTRANSFERASE, PUTATIVE (AFU_ORTHOLOGUE AFUA_7G00850)-RELATED"/>
    <property type="match status" value="1"/>
</dbReference>
<comment type="caution">
    <text evidence="2">The sequence shown here is derived from an EMBL/GenBank/DDBJ whole genome shotgun (WGS) entry which is preliminary data.</text>
</comment>
<evidence type="ECO:0000313" key="3">
    <source>
        <dbReference type="Proteomes" id="UP001237448"/>
    </source>
</evidence>
<proteinExistence type="predicted"/>
<organism evidence="2 3">
    <name type="scientific">Labrys monachus</name>
    <dbReference type="NCBI Taxonomy" id="217067"/>
    <lineage>
        <taxon>Bacteria</taxon>
        <taxon>Pseudomonadati</taxon>
        <taxon>Pseudomonadota</taxon>
        <taxon>Alphaproteobacteria</taxon>
        <taxon>Hyphomicrobiales</taxon>
        <taxon>Xanthobacteraceae</taxon>
        <taxon>Labrys</taxon>
    </lineage>
</organism>
<dbReference type="InterPro" id="IPR000182">
    <property type="entry name" value="GNAT_dom"/>
</dbReference>
<reference evidence="2 3" key="1">
    <citation type="submission" date="2023-07" db="EMBL/GenBank/DDBJ databases">
        <title>Genomic Encyclopedia of Type Strains, Phase IV (KMG-IV): sequencing the most valuable type-strain genomes for metagenomic binning, comparative biology and taxonomic classification.</title>
        <authorList>
            <person name="Goeker M."/>
        </authorList>
    </citation>
    <scope>NUCLEOTIDE SEQUENCE [LARGE SCALE GENOMIC DNA]</scope>
    <source>
        <strain evidence="2 3">DSM 5896</strain>
    </source>
</reference>
<protein>
    <submittedName>
        <fullName evidence="2">RimJ/RimL family protein N-acetyltransferase</fullName>
    </submittedName>
</protein>
<dbReference type="PANTHER" id="PTHR43441">
    <property type="entry name" value="RIBOSOMAL-PROTEIN-SERINE ACETYLTRANSFERASE"/>
    <property type="match status" value="1"/>
</dbReference>
<name>A0ABU0F860_9HYPH</name>
<evidence type="ECO:0000259" key="1">
    <source>
        <dbReference type="PROSITE" id="PS51186"/>
    </source>
</evidence>
<accession>A0ABU0F860</accession>
<dbReference type="EMBL" id="JAUSVK010000001">
    <property type="protein sequence ID" value="MDQ0390770.1"/>
    <property type="molecule type" value="Genomic_DNA"/>
</dbReference>
<dbReference type="SUPFAM" id="SSF55729">
    <property type="entry name" value="Acyl-CoA N-acyltransferases (Nat)"/>
    <property type="match status" value="1"/>
</dbReference>
<dbReference type="InterPro" id="IPR051908">
    <property type="entry name" value="Ribosomal_N-acetyltransferase"/>
</dbReference>
<evidence type="ECO:0000313" key="2">
    <source>
        <dbReference type="EMBL" id="MDQ0390770.1"/>
    </source>
</evidence>
<dbReference type="Proteomes" id="UP001237448">
    <property type="component" value="Unassembled WGS sequence"/>
</dbReference>
<keyword evidence="3" id="KW-1185">Reference proteome</keyword>